<dbReference type="GO" id="GO:0005085">
    <property type="term" value="F:guanyl-nucleotide exchange factor activity"/>
    <property type="evidence" value="ECO:0007669"/>
    <property type="project" value="UniProtKB-KW"/>
</dbReference>
<feature type="compositionally biased region" description="Low complexity" evidence="3">
    <location>
        <begin position="1627"/>
        <end position="1645"/>
    </location>
</feature>
<gene>
    <name evidence="5" type="ORF">BDY21DRAFT_40876</name>
</gene>
<evidence type="ECO:0000259" key="4">
    <source>
        <dbReference type="PROSITE" id="PS50010"/>
    </source>
</evidence>
<feature type="compositionally biased region" description="Polar residues" evidence="3">
    <location>
        <begin position="1575"/>
        <end position="1593"/>
    </location>
</feature>
<dbReference type="CDD" id="cd00160">
    <property type="entry name" value="RhoGEF"/>
    <property type="match status" value="1"/>
</dbReference>
<feature type="compositionally biased region" description="Low complexity" evidence="3">
    <location>
        <begin position="141"/>
        <end position="152"/>
    </location>
</feature>
<keyword evidence="2" id="KW-0175">Coiled coil</keyword>
<feature type="region of interest" description="Disordered" evidence="3">
    <location>
        <begin position="683"/>
        <end position="721"/>
    </location>
</feature>
<feature type="compositionally biased region" description="Polar residues" evidence="3">
    <location>
        <begin position="313"/>
        <end position="329"/>
    </location>
</feature>
<feature type="compositionally biased region" description="Basic and acidic residues" evidence="3">
    <location>
        <begin position="1026"/>
        <end position="1037"/>
    </location>
</feature>
<dbReference type="InterPro" id="IPR000219">
    <property type="entry name" value="DH_dom"/>
</dbReference>
<evidence type="ECO:0000256" key="3">
    <source>
        <dbReference type="SAM" id="MobiDB-lite"/>
    </source>
</evidence>
<feature type="compositionally biased region" description="Polar residues" evidence="3">
    <location>
        <begin position="1008"/>
        <end position="1020"/>
    </location>
</feature>
<feature type="region of interest" description="Disordered" evidence="3">
    <location>
        <begin position="1537"/>
        <end position="1682"/>
    </location>
</feature>
<dbReference type="SUPFAM" id="SSF48065">
    <property type="entry name" value="DBL homology domain (DH-domain)"/>
    <property type="match status" value="1"/>
</dbReference>
<dbReference type="PROSITE" id="PS50010">
    <property type="entry name" value="DH_2"/>
    <property type="match status" value="1"/>
</dbReference>
<dbReference type="PANTHER" id="PTHR22834">
    <property type="entry name" value="NUCLEAR FUSION PROTEIN FUS2"/>
    <property type="match status" value="1"/>
</dbReference>
<name>A0A6A6NYT3_9PEZI</name>
<feature type="compositionally biased region" description="Basic and acidic residues" evidence="3">
    <location>
        <begin position="77"/>
        <end position="89"/>
    </location>
</feature>
<dbReference type="GO" id="GO:0032955">
    <property type="term" value="P:regulation of division septum assembly"/>
    <property type="evidence" value="ECO:0007669"/>
    <property type="project" value="TreeGrafter"/>
</dbReference>
<protein>
    <recommendedName>
        <fullName evidence="4">DH domain-containing protein</fullName>
    </recommendedName>
</protein>
<feature type="compositionally biased region" description="Polar residues" evidence="3">
    <location>
        <begin position="280"/>
        <end position="291"/>
    </location>
</feature>
<feature type="region of interest" description="Disordered" evidence="3">
    <location>
        <begin position="1"/>
        <end position="463"/>
    </location>
</feature>
<dbReference type="GO" id="GO:0005737">
    <property type="term" value="C:cytoplasm"/>
    <property type="evidence" value="ECO:0007669"/>
    <property type="project" value="InterPro"/>
</dbReference>
<feature type="compositionally biased region" description="Polar residues" evidence="3">
    <location>
        <begin position="104"/>
        <end position="140"/>
    </location>
</feature>
<evidence type="ECO:0000256" key="1">
    <source>
        <dbReference type="ARBA" id="ARBA00022658"/>
    </source>
</evidence>
<dbReference type="Gene3D" id="1.20.1270.60">
    <property type="entry name" value="Arfaptin homology (AH) domain/BAR domain"/>
    <property type="match status" value="1"/>
</dbReference>
<dbReference type="Pfam" id="PF00621">
    <property type="entry name" value="RhoGEF"/>
    <property type="match status" value="1"/>
</dbReference>
<proteinExistence type="predicted"/>
<dbReference type="PANTHER" id="PTHR22834:SF20">
    <property type="entry name" value="SH3 DOMAIN-CONTAINING PROTEIN"/>
    <property type="match status" value="1"/>
</dbReference>
<evidence type="ECO:0000313" key="5">
    <source>
        <dbReference type="EMBL" id="KAF2456694.1"/>
    </source>
</evidence>
<feature type="compositionally biased region" description="Polar residues" evidence="3">
    <location>
        <begin position="378"/>
        <end position="387"/>
    </location>
</feature>
<keyword evidence="1" id="KW-0344">Guanine-nucleotide releasing factor</keyword>
<evidence type="ECO:0000313" key="6">
    <source>
        <dbReference type="Proteomes" id="UP000799766"/>
    </source>
</evidence>
<feature type="compositionally biased region" description="Pro residues" evidence="3">
    <location>
        <begin position="947"/>
        <end position="965"/>
    </location>
</feature>
<dbReference type="InterPro" id="IPR027267">
    <property type="entry name" value="AH/BAR_dom_sf"/>
</dbReference>
<dbReference type="SMART" id="SM00325">
    <property type="entry name" value="RhoGEF"/>
    <property type="match status" value="1"/>
</dbReference>
<feature type="region of interest" description="Disordered" evidence="3">
    <location>
        <begin position="786"/>
        <end position="821"/>
    </location>
</feature>
<feature type="compositionally biased region" description="Low complexity" evidence="3">
    <location>
        <begin position="1128"/>
        <end position="1138"/>
    </location>
</feature>
<feature type="compositionally biased region" description="Basic and acidic residues" evidence="3">
    <location>
        <begin position="617"/>
        <end position="631"/>
    </location>
</feature>
<dbReference type="FunFam" id="1.20.900.10:FF:000053">
    <property type="entry name" value="Rho guanyl nucleotide exchange factor, putative"/>
    <property type="match status" value="1"/>
</dbReference>
<feature type="compositionally biased region" description="Polar residues" evidence="3">
    <location>
        <begin position="1538"/>
        <end position="1550"/>
    </location>
</feature>
<feature type="compositionally biased region" description="Polar residues" evidence="3">
    <location>
        <begin position="337"/>
        <end position="350"/>
    </location>
</feature>
<evidence type="ECO:0000256" key="2">
    <source>
        <dbReference type="SAM" id="Coils"/>
    </source>
</evidence>
<feature type="compositionally biased region" description="Basic and acidic residues" evidence="3">
    <location>
        <begin position="423"/>
        <end position="437"/>
    </location>
</feature>
<feature type="compositionally biased region" description="Basic and acidic residues" evidence="3">
    <location>
        <begin position="847"/>
        <end position="863"/>
    </location>
</feature>
<feature type="coiled-coil region" evidence="2">
    <location>
        <begin position="1250"/>
        <end position="1284"/>
    </location>
</feature>
<feature type="region of interest" description="Disordered" evidence="3">
    <location>
        <begin position="1121"/>
        <end position="1153"/>
    </location>
</feature>
<feature type="compositionally biased region" description="Polar residues" evidence="3">
    <location>
        <begin position="1646"/>
        <end position="1656"/>
    </location>
</feature>
<dbReference type="CDD" id="cd07589">
    <property type="entry name" value="BAR_DNMBP"/>
    <property type="match status" value="1"/>
</dbReference>
<feature type="compositionally biased region" description="Polar residues" evidence="3">
    <location>
        <begin position="1139"/>
        <end position="1149"/>
    </location>
</feature>
<dbReference type="SUPFAM" id="SSF103657">
    <property type="entry name" value="BAR/IMD domain-like"/>
    <property type="match status" value="1"/>
</dbReference>
<feature type="compositionally biased region" description="Polar residues" evidence="3">
    <location>
        <begin position="554"/>
        <end position="564"/>
    </location>
</feature>
<dbReference type="OrthoDB" id="10256089at2759"/>
<organism evidence="5 6">
    <name type="scientific">Lineolata rhizophorae</name>
    <dbReference type="NCBI Taxonomy" id="578093"/>
    <lineage>
        <taxon>Eukaryota</taxon>
        <taxon>Fungi</taxon>
        <taxon>Dikarya</taxon>
        <taxon>Ascomycota</taxon>
        <taxon>Pezizomycotina</taxon>
        <taxon>Dothideomycetes</taxon>
        <taxon>Dothideomycetes incertae sedis</taxon>
        <taxon>Lineolatales</taxon>
        <taxon>Lineolataceae</taxon>
        <taxon>Lineolata</taxon>
    </lineage>
</organism>
<feature type="compositionally biased region" description="Basic and acidic residues" evidence="3">
    <location>
        <begin position="156"/>
        <end position="169"/>
    </location>
</feature>
<dbReference type="InterPro" id="IPR035899">
    <property type="entry name" value="DBL_dom_sf"/>
</dbReference>
<dbReference type="Pfam" id="PF03114">
    <property type="entry name" value="BAR"/>
    <property type="match status" value="1"/>
</dbReference>
<dbReference type="InterPro" id="IPR051492">
    <property type="entry name" value="Dynamin-Rho_GEF"/>
</dbReference>
<feature type="region of interest" description="Disordered" evidence="3">
    <location>
        <begin position="947"/>
        <end position="1037"/>
    </location>
</feature>
<feature type="compositionally biased region" description="Low complexity" evidence="3">
    <location>
        <begin position="400"/>
        <end position="422"/>
    </location>
</feature>
<dbReference type="GO" id="GO:0031991">
    <property type="term" value="P:regulation of actomyosin contractile ring contraction"/>
    <property type="evidence" value="ECO:0007669"/>
    <property type="project" value="TreeGrafter"/>
</dbReference>
<dbReference type="EMBL" id="MU001682">
    <property type="protein sequence ID" value="KAF2456694.1"/>
    <property type="molecule type" value="Genomic_DNA"/>
</dbReference>
<keyword evidence="6" id="KW-1185">Reference proteome</keyword>
<feature type="region of interest" description="Disordered" evidence="3">
    <location>
        <begin position="485"/>
        <end position="635"/>
    </location>
</feature>
<feature type="compositionally biased region" description="Polar residues" evidence="3">
    <location>
        <begin position="589"/>
        <end position="601"/>
    </location>
</feature>
<dbReference type="Proteomes" id="UP000799766">
    <property type="component" value="Unassembled WGS sequence"/>
</dbReference>
<dbReference type="InterPro" id="IPR004148">
    <property type="entry name" value="BAR_dom"/>
</dbReference>
<reference evidence="5" key="1">
    <citation type="journal article" date="2020" name="Stud. Mycol.">
        <title>101 Dothideomycetes genomes: a test case for predicting lifestyles and emergence of pathogens.</title>
        <authorList>
            <person name="Haridas S."/>
            <person name="Albert R."/>
            <person name="Binder M."/>
            <person name="Bloem J."/>
            <person name="Labutti K."/>
            <person name="Salamov A."/>
            <person name="Andreopoulos B."/>
            <person name="Baker S."/>
            <person name="Barry K."/>
            <person name="Bills G."/>
            <person name="Bluhm B."/>
            <person name="Cannon C."/>
            <person name="Castanera R."/>
            <person name="Culley D."/>
            <person name="Daum C."/>
            <person name="Ezra D."/>
            <person name="Gonzalez J."/>
            <person name="Henrissat B."/>
            <person name="Kuo A."/>
            <person name="Liang C."/>
            <person name="Lipzen A."/>
            <person name="Lutzoni F."/>
            <person name="Magnuson J."/>
            <person name="Mondo S."/>
            <person name="Nolan M."/>
            <person name="Ohm R."/>
            <person name="Pangilinan J."/>
            <person name="Park H.-J."/>
            <person name="Ramirez L."/>
            <person name="Alfaro M."/>
            <person name="Sun H."/>
            <person name="Tritt A."/>
            <person name="Yoshinaga Y."/>
            <person name="Zwiers L.-H."/>
            <person name="Turgeon B."/>
            <person name="Goodwin S."/>
            <person name="Spatafora J."/>
            <person name="Crous P."/>
            <person name="Grigoriev I."/>
        </authorList>
    </citation>
    <scope>NUCLEOTIDE SEQUENCE</scope>
    <source>
        <strain evidence="5">ATCC 16933</strain>
    </source>
</reference>
<accession>A0A6A6NYT3</accession>
<feature type="compositionally biased region" description="Polar residues" evidence="3">
    <location>
        <begin position="971"/>
        <end position="988"/>
    </location>
</feature>
<dbReference type="Gene3D" id="1.20.900.10">
    <property type="entry name" value="Dbl homology (DH) domain"/>
    <property type="match status" value="1"/>
</dbReference>
<feature type="domain" description="DH" evidence="4">
    <location>
        <begin position="1043"/>
        <end position="1267"/>
    </location>
</feature>
<feature type="region of interest" description="Disordered" evidence="3">
    <location>
        <begin position="839"/>
        <end position="930"/>
    </location>
</feature>
<sequence>MQSGHSSFYHHHHPPPPRPTAEYRSPFDEPDVVGQDRDDNLDPAARGGALTDDGTYDPHDFYRSYPPYAESQSATPHRPDIVLENDARDMATVAGRRPAANGATPKQSPHSTRTRQGVRSASGPQSSRSNPTLGSSSSQATRSRVPSSSRTSNGANREDSNLDPLKENEYGPSKYQTRKPPKANAAAISAGPRSMNNLQDSSPARRRPLLFGEVDQSSDRAQNPGFGIPVATSKLRRLSEGSMHKPNPMFARGGDDSPVEQPRLSIDTASAQGHRRARSDTTTPIDDSSGVTPGGSRKRSPPSRIPISTSRRASLNSDSSPVSAINPANTHIYGATPPSSRTSKRGTATPNGRDAATTKRTETPTLTLSSRRYRDTLDNSARANNTKLRAHIVAPAQKESPPLRSSRPRLPVSVATTSASRARSSERPRHSGREGRPHKSSTANPRTRTRRDRSADSNMSFAERRAGAMKKIEKSYEKLNAQAAAAAAAAAQAEADREQEASKSDGGEDTTLAHQKEAAPALQVTDTEDKPAEGPKEPAEEASRQDNAAPDLSVDTNGVQTQPDQDAADSAHTTFEESPVLGMPGGFPTTDSAQQTPQIGTERTLGPADVTSTVSSEHTEFAEDSSSRRAEDEESIQIRYQPTPNLAGAPTAWQHMHDPSIGIEFVDDDQEPQSAVSDECSILPEDSISVAPFPRQYPRQPVEWSEPPRSSREQRQSLNDGQYTTISRVLGCYLDATHVPPEMAHECRREVHAVSPHLANFEGWSSKEASERYLAEILQAQGSVVEPSQPLETPRVPAESREDGVTKPRVPGLEDSPHMSEEYHGTALVYEDPERYSSGYRHTWGQEPRDRNSASTNDMEHSRGTSIATSEEEAFRYDSGNLEVRPPIPPKDRLSPIAGGFTPNDGSANDAAAQSPLSPKRPRLPEIRGTGEGLGIQVSAQEQQAIPPIPRVSPPPPPKASPSPRPAANTGHLSPSVYTQYPPSSVFPSSLPHGHPTGGASTYADLVNDNSALATPNSMPHSPASRNEEAKEPDAEELKRLTQRRHIIRELVDTEASFHQDMKIVEDIYKATSTAIDALTDEDRRTLFGNSDHVVIFAQRFLDSLKSAASPVYAHKLSRRWNARRGSHSTSHSEAAESPQNAATTPTSVEQDRKTHIGKAFRKNLVQLEKVYGDYLKNHHSANQKLQALQKVPKVGIWLRECHEYAKDITAAWDLDSLLIKPTQRMLKYPLLIKQLLEVTPRDHPDRGDLEFVNKELEVIADRINEAKKRADLITTALNQKESDSGHGFLSKLVNRRTEKLKQQVGLTEAFDDAEYNAVAQKFGGHFFQLQIVMRDFQKYVDDKEAAVKQCSALANCLSSWLDASPGFDTLIASRWMTYIRTISDLSRHALSAYKENVTKNAIDPIMILWKMHEGPQVMMAQRKKRLGEYANIRALKEKGGKMDKKLLEQMEQFEAINTTLKLELPKLYALTKNLVDACLLNFIQADKEWAETWSKKVAPLIEGVALPDMRTAGYPEIVMEFRENHAAVSPVLRRPRNNSSLTISSNPFSPGSAKMSLEDTPFRRPPPPPILTGKRTQSVTSDGSITMPNSGHYQRHSGGHSFSVDSEYNLLDGPTSLSPMRMRAGSAVSSRPPSTPRSASMSTPNSSALFQQARPSTAERAGTQPTAPSMPRLSADSHWNLRPSSGSTFIDQHDQMLSPGSYAPRISGVFNSAMPMEDSPIGSRPPSPEEQCEPKVLFLAASLFEFNIAHDRREAGHPYLRYVPGEIFDVIAQKGELWLAKNQDDDSGQVGWIWEKHFARILPDE</sequence>
<feature type="compositionally biased region" description="Basic and acidic residues" evidence="3">
    <location>
        <begin position="527"/>
        <end position="544"/>
    </location>
</feature>
<feature type="compositionally biased region" description="Basic and acidic residues" evidence="3">
    <location>
        <begin position="494"/>
        <end position="506"/>
    </location>
</feature>